<evidence type="ECO:0000313" key="6">
    <source>
        <dbReference type="Proteomes" id="UP000422644"/>
    </source>
</evidence>
<keyword evidence="6" id="KW-1185">Reference proteome</keyword>
<sequence length="94" mass="11136">MKHFVKVLMILGTFIIVMSIIKFQENNLKNKTKENKDVQEKRQQEILDICRTNKVVKIYSQNDGENFYVVLENKNIYKVDEDKLGNYAIGEYCK</sequence>
<evidence type="ECO:0000313" key="3">
    <source>
        <dbReference type="EMBL" id="BBM45193.1"/>
    </source>
</evidence>
<dbReference type="RefSeq" id="WP_026748788.1">
    <property type="nucleotide sequence ID" value="NZ_AP019831.1"/>
</dbReference>
<feature type="coiled-coil region" evidence="1">
    <location>
        <begin position="21"/>
        <end position="48"/>
    </location>
</feature>
<evidence type="ECO:0000256" key="1">
    <source>
        <dbReference type="SAM" id="Coils"/>
    </source>
</evidence>
<keyword evidence="2" id="KW-0812">Transmembrane</keyword>
<dbReference type="Proteomes" id="UP000422644">
    <property type="component" value="Chromosome"/>
</dbReference>
<evidence type="ECO:0000313" key="4">
    <source>
        <dbReference type="EMBL" id="BBM52327.1"/>
    </source>
</evidence>
<dbReference type="OrthoDB" id="82113at2"/>
<reference evidence="4 5" key="2">
    <citation type="submission" date="2019-07" db="EMBL/GenBank/DDBJ databases">
        <title>Complete Genome Sequence of Leptotrichia trevisanii Strain JMUB3935.</title>
        <authorList>
            <person name="Watanabe S."/>
            <person name="Cui L."/>
        </authorList>
    </citation>
    <scope>NUCLEOTIDE SEQUENCE [LARGE SCALE GENOMIC DNA]</scope>
    <source>
        <strain evidence="4 5">JMUB3935</strain>
    </source>
</reference>
<feature type="transmembrane region" description="Helical" evidence="2">
    <location>
        <begin position="6"/>
        <end position="23"/>
    </location>
</feature>
<proteinExistence type="predicted"/>
<reference evidence="3 6" key="1">
    <citation type="submission" date="2019-07" db="EMBL/GenBank/DDBJ databases">
        <title>Complete Genome Sequence of Leptotrichia trevisanii Strain JMUB3870.</title>
        <authorList>
            <person name="Watanabe S."/>
            <person name="Cui L."/>
        </authorList>
    </citation>
    <scope>NUCLEOTIDE SEQUENCE [LARGE SCALE GENOMIC DNA]</scope>
    <source>
        <strain evidence="3 6">JMUB3870</strain>
    </source>
</reference>
<protein>
    <submittedName>
        <fullName evidence="3">Uncharacterized protein</fullName>
    </submittedName>
</protein>
<gene>
    <name evidence="3" type="ORF">JMUB3870_1311</name>
    <name evidence="4" type="ORF">JMUB3935_1305</name>
</gene>
<dbReference type="AlphaFoldDB" id="A0A510K5U4"/>
<accession>A0A510K5U4</accession>
<keyword evidence="1" id="KW-0175">Coiled coil</keyword>
<keyword evidence="2" id="KW-0472">Membrane</keyword>
<evidence type="ECO:0000256" key="2">
    <source>
        <dbReference type="SAM" id="Phobius"/>
    </source>
</evidence>
<evidence type="ECO:0000313" key="5">
    <source>
        <dbReference type="Proteomes" id="UP000321378"/>
    </source>
</evidence>
<dbReference type="EMBL" id="AP019840">
    <property type="protein sequence ID" value="BBM52327.1"/>
    <property type="molecule type" value="Genomic_DNA"/>
</dbReference>
<keyword evidence="2" id="KW-1133">Transmembrane helix</keyword>
<dbReference type="Proteomes" id="UP000321378">
    <property type="component" value="Chromosome"/>
</dbReference>
<name>A0A510K5U4_9FUSO</name>
<dbReference type="STRING" id="1122173.GCA_000482505_02482"/>
<dbReference type="EMBL" id="AP019831">
    <property type="protein sequence ID" value="BBM45193.1"/>
    <property type="molecule type" value="Genomic_DNA"/>
</dbReference>
<organism evidence="3 6">
    <name type="scientific">Leptotrichia trevisanii</name>
    <dbReference type="NCBI Taxonomy" id="109328"/>
    <lineage>
        <taxon>Bacteria</taxon>
        <taxon>Fusobacteriati</taxon>
        <taxon>Fusobacteriota</taxon>
        <taxon>Fusobacteriia</taxon>
        <taxon>Fusobacteriales</taxon>
        <taxon>Leptotrichiaceae</taxon>
        <taxon>Leptotrichia</taxon>
    </lineage>
</organism>